<keyword evidence="1" id="KW-0812">Transmembrane</keyword>
<accession>A0AA51N7P8</accession>
<gene>
    <name evidence="2" type="ORF">QYS48_28900</name>
</gene>
<proteinExistence type="predicted"/>
<feature type="transmembrane region" description="Helical" evidence="1">
    <location>
        <begin position="50"/>
        <end position="70"/>
    </location>
</feature>
<keyword evidence="1" id="KW-0472">Membrane</keyword>
<name>A0AA51N7P8_9BACT</name>
<reference evidence="2" key="1">
    <citation type="submission" date="2023-08" db="EMBL/GenBank/DDBJ databases">
        <title>Comparative genomics and taxonomic characterization of three novel marine species of genus Marivirga.</title>
        <authorList>
            <person name="Muhammad N."/>
            <person name="Kim S.-G."/>
        </authorList>
    </citation>
    <scope>NUCLEOTIDE SEQUENCE [LARGE SCALE GENOMIC DNA]</scope>
    <source>
        <strain evidence="2">ABR2-2</strain>
    </source>
</reference>
<dbReference type="AlphaFoldDB" id="A0AA51N7P8"/>
<keyword evidence="3" id="KW-1185">Reference proteome</keyword>
<sequence length="469" mass="52455">MKDFNKDNFNNSIRKKFAQAEVQPGNGVWEAIEADLLKQDNRRMQKRAAFYRNLAAAVIFIALISIYFNLQDFTIGNKNSTQTSIIPVELNDDNAQLIVSDNDIVVSQPEAGNKSKSQFVDNGRQNRNQFALIGDKQNQNKKGAILIAKNDNFDNELNQIFIPKSSNSIARLDKLDSRTPVDFKLPEFEIEVNEVTYFAVSEIVNKEKSGFSWNTNLNLGSGNFNPNSEITETPVFSTVSSLNNPGTSGRTTAEFMDVVNEEREAVENSSSAPMEGSLSFTFGVNFGVSLNERWNIRSGVQYGSYRSSSMSSTVLRDRNSDELYPYHGASSSTEISDGRVVNVTSEYDLYNDFQIFTVPLMASYKIIDRKFDVSLVAGLSADVIVSNTLKGATEKINEVRFDRKDRQSYKNMFASSLAGLEISYPFSEKYAVSVMPTYKRALSNITSENATFNSTPSFVGLNMSLNYMF</sequence>
<evidence type="ECO:0000313" key="2">
    <source>
        <dbReference type="EMBL" id="WMN07484.1"/>
    </source>
</evidence>
<evidence type="ECO:0000313" key="3">
    <source>
        <dbReference type="Proteomes" id="UP001244443"/>
    </source>
</evidence>
<dbReference type="EMBL" id="CP129970">
    <property type="protein sequence ID" value="WMN07484.1"/>
    <property type="molecule type" value="Genomic_DNA"/>
</dbReference>
<evidence type="ECO:0000256" key="1">
    <source>
        <dbReference type="SAM" id="Phobius"/>
    </source>
</evidence>
<dbReference type="RefSeq" id="WP_308357643.1">
    <property type="nucleotide sequence ID" value="NZ_CP129970.2"/>
</dbReference>
<dbReference type="Proteomes" id="UP001244443">
    <property type="component" value="Chromosome"/>
</dbReference>
<protein>
    <submittedName>
        <fullName evidence="2">Outer membrane beta-barrel protein</fullName>
    </submittedName>
</protein>
<keyword evidence="1" id="KW-1133">Transmembrane helix</keyword>
<organism evidence="2 3">
    <name type="scientific">Marivirga arenosa</name>
    <dbReference type="NCBI Taxonomy" id="3059076"/>
    <lineage>
        <taxon>Bacteria</taxon>
        <taxon>Pseudomonadati</taxon>
        <taxon>Bacteroidota</taxon>
        <taxon>Cytophagia</taxon>
        <taxon>Cytophagales</taxon>
        <taxon>Marivirgaceae</taxon>
        <taxon>Marivirga</taxon>
    </lineage>
</organism>